<comment type="caution">
    <text evidence="7">The sequence shown here is derived from an EMBL/GenBank/DDBJ whole genome shotgun (WGS) entry which is preliminary data.</text>
</comment>
<keyword evidence="8" id="KW-1185">Reference proteome</keyword>
<feature type="transmembrane region" description="Helical" evidence="5">
    <location>
        <begin position="129"/>
        <end position="152"/>
    </location>
</feature>
<accession>A0AAV2HZK4</accession>
<dbReference type="Pfam" id="PF10324">
    <property type="entry name" value="7TM_GPCR_Srw"/>
    <property type="match status" value="1"/>
</dbReference>
<dbReference type="AlphaFoldDB" id="A0AAV2HZK4"/>
<evidence type="ECO:0000259" key="6">
    <source>
        <dbReference type="PROSITE" id="PS50262"/>
    </source>
</evidence>
<keyword evidence="3 5" id="KW-1133">Transmembrane helix</keyword>
<dbReference type="Gene3D" id="1.20.1070.10">
    <property type="entry name" value="Rhodopsin 7-helix transmembrane proteins"/>
    <property type="match status" value="1"/>
</dbReference>
<name>A0AAV2HZK4_LYMST</name>
<dbReference type="EMBL" id="CAXITT010000351">
    <property type="protein sequence ID" value="CAL1539692.1"/>
    <property type="molecule type" value="Genomic_DNA"/>
</dbReference>
<dbReference type="InterPro" id="IPR017452">
    <property type="entry name" value="GPCR_Rhodpsn_7TM"/>
</dbReference>
<keyword evidence="2 5" id="KW-0812">Transmembrane</keyword>
<evidence type="ECO:0000313" key="7">
    <source>
        <dbReference type="EMBL" id="CAL1539692.1"/>
    </source>
</evidence>
<feature type="non-terminal residue" evidence="7">
    <location>
        <position position="298"/>
    </location>
</feature>
<dbReference type="PANTHER" id="PTHR46641:SF18">
    <property type="entry name" value="G-PROTEIN COUPLED RECEPTORS FAMILY 1 PROFILE DOMAIN-CONTAINING PROTEIN"/>
    <property type="match status" value="1"/>
</dbReference>
<feature type="transmembrane region" description="Helical" evidence="5">
    <location>
        <begin position="238"/>
        <end position="257"/>
    </location>
</feature>
<dbReference type="Proteomes" id="UP001497497">
    <property type="component" value="Unassembled WGS sequence"/>
</dbReference>
<sequence>MALFVNPTVSGLGLIGNLLSLSVLLCTGLKKSSYVLLFALTVSDTCWLLYALNTSRLLFLYGSRLGWIGWEFPQEIAYGFFVMNQVIEFIANLGGYSSTTLPVVIMGERCLAVFYPLKFNRLVTAKRAWIVVLCVYLFWLPWCLNSAFLYSFNYFRYRGVSFGWTYFSPYYIMNKNTIDLLDQYVFSTLASWVPVILVITGAVVLGVKIKISHRKRQGLLSCTSAEPRAMSTRTTRTLVSVSVVFAVLYGYGVLTLLVKLKGIYVFLEEILSQSRYLVVNINSSLNFVIYLLMNGKFR</sequence>
<dbReference type="InterPro" id="IPR019427">
    <property type="entry name" value="7TM_GPCR_serpentine_rcpt_Srw"/>
</dbReference>
<feature type="transmembrane region" description="Helical" evidence="5">
    <location>
        <begin position="184"/>
        <end position="207"/>
    </location>
</feature>
<feature type="transmembrane region" description="Helical" evidence="5">
    <location>
        <begin position="6"/>
        <end position="27"/>
    </location>
</feature>
<evidence type="ECO:0000256" key="5">
    <source>
        <dbReference type="SAM" id="Phobius"/>
    </source>
</evidence>
<evidence type="ECO:0000256" key="2">
    <source>
        <dbReference type="ARBA" id="ARBA00022692"/>
    </source>
</evidence>
<comment type="subcellular location">
    <subcellularLocation>
        <location evidence="1">Membrane</location>
    </subcellularLocation>
</comment>
<proteinExistence type="predicted"/>
<dbReference type="PANTHER" id="PTHR46641">
    <property type="entry name" value="FMRFAMIDE RECEPTOR-RELATED"/>
    <property type="match status" value="1"/>
</dbReference>
<organism evidence="7 8">
    <name type="scientific">Lymnaea stagnalis</name>
    <name type="common">Great pond snail</name>
    <name type="synonym">Helix stagnalis</name>
    <dbReference type="NCBI Taxonomy" id="6523"/>
    <lineage>
        <taxon>Eukaryota</taxon>
        <taxon>Metazoa</taxon>
        <taxon>Spiralia</taxon>
        <taxon>Lophotrochozoa</taxon>
        <taxon>Mollusca</taxon>
        <taxon>Gastropoda</taxon>
        <taxon>Heterobranchia</taxon>
        <taxon>Euthyneura</taxon>
        <taxon>Panpulmonata</taxon>
        <taxon>Hygrophila</taxon>
        <taxon>Lymnaeoidea</taxon>
        <taxon>Lymnaeidae</taxon>
        <taxon>Lymnaea</taxon>
    </lineage>
</organism>
<dbReference type="GO" id="GO:0008528">
    <property type="term" value="F:G protein-coupled peptide receptor activity"/>
    <property type="evidence" value="ECO:0007669"/>
    <property type="project" value="InterPro"/>
</dbReference>
<protein>
    <recommendedName>
        <fullName evidence="6">G-protein coupled receptors family 1 profile domain-containing protein</fullName>
    </recommendedName>
</protein>
<evidence type="ECO:0000256" key="1">
    <source>
        <dbReference type="ARBA" id="ARBA00004370"/>
    </source>
</evidence>
<dbReference type="SUPFAM" id="SSF81321">
    <property type="entry name" value="Family A G protein-coupled receptor-like"/>
    <property type="match status" value="1"/>
</dbReference>
<feature type="domain" description="G-protein coupled receptors family 1 profile" evidence="6">
    <location>
        <begin position="16"/>
        <end position="290"/>
    </location>
</feature>
<reference evidence="7 8" key="1">
    <citation type="submission" date="2024-04" db="EMBL/GenBank/DDBJ databases">
        <authorList>
            <consortium name="Genoscope - CEA"/>
            <person name="William W."/>
        </authorList>
    </citation>
    <scope>NUCLEOTIDE SEQUENCE [LARGE SCALE GENOMIC DNA]</scope>
</reference>
<feature type="transmembrane region" description="Helical" evidence="5">
    <location>
        <begin position="34"/>
        <end position="52"/>
    </location>
</feature>
<evidence type="ECO:0000256" key="4">
    <source>
        <dbReference type="ARBA" id="ARBA00023136"/>
    </source>
</evidence>
<dbReference type="GO" id="GO:0016020">
    <property type="term" value="C:membrane"/>
    <property type="evidence" value="ECO:0007669"/>
    <property type="project" value="UniProtKB-SubCell"/>
</dbReference>
<gene>
    <name evidence="7" type="ORF">GSLYS_00013425001</name>
</gene>
<keyword evidence="4 5" id="KW-0472">Membrane</keyword>
<evidence type="ECO:0000313" key="8">
    <source>
        <dbReference type="Proteomes" id="UP001497497"/>
    </source>
</evidence>
<dbReference type="PROSITE" id="PS50262">
    <property type="entry name" value="G_PROTEIN_RECEP_F1_2"/>
    <property type="match status" value="1"/>
</dbReference>
<evidence type="ECO:0000256" key="3">
    <source>
        <dbReference type="ARBA" id="ARBA00022989"/>
    </source>
</evidence>
<dbReference type="InterPro" id="IPR052954">
    <property type="entry name" value="GPCR-Ligand_Int"/>
</dbReference>
<feature type="transmembrane region" description="Helical" evidence="5">
    <location>
        <begin position="277"/>
        <end position="293"/>
    </location>
</feature>